<organism evidence="4 5">
    <name type="scientific">Spirosoma fluviale</name>
    <dbReference type="NCBI Taxonomy" id="1597977"/>
    <lineage>
        <taxon>Bacteria</taxon>
        <taxon>Pseudomonadati</taxon>
        <taxon>Bacteroidota</taxon>
        <taxon>Cytophagia</taxon>
        <taxon>Cytophagales</taxon>
        <taxon>Cytophagaceae</taxon>
        <taxon>Spirosoma</taxon>
    </lineage>
</organism>
<feature type="chain" id="PRO_5012673777" evidence="2">
    <location>
        <begin position="23"/>
        <end position="209"/>
    </location>
</feature>
<feature type="region of interest" description="Disordered" evidence="1">
    <location>
        <begin position="26"/>
        <end position="45"/>
    </location>
</feature>
<evidence type="ECO:0000259" key="3">
    <source>
        <dbReference type="Pfam" id="PF13628"/>
    </source>
</evidence>
<proteinExistence type="predicted"/>
<gene>
    <name evidence="4" type="ORF">SAMN06269250_3262</name>
</gene>
<dbReference type="EMBL" id="OCNH01000002">
    <property type="protein sequence ID" value="SOD89998.1"/>
    <property type="molecule type" value="Genomic_DNA"/>
</dbReference>
<evidence type="ECO:0000256" key="1">
    <source>
        <dbReference type="SAM" id="MobiDB-lite"/>
    </source>
</evidence>
<accession>A0A286G3D0</accession>
<feature type="domain" description="DUF4142" evidence="3">
    <location>
        <begin position="69"/>
        <end position="205"/>
    </location>
</feature>
<keyword evidence="2" id="KW-0732">Signal</keyword>
<keyword evidence="5" id="KW-1185">Reference proteome</keyword>
<reference evidence="5" key="1">
    <citation type="submission" date="2017-09" db="EMBL/GenBank/DDBJ databases">
        <authorList>
            <person name="Varghese N."/>
            <person name="Submissions S."/>
        </authorList>
    </citation>
    <scope>NUCLEOTIDE SEQUENCE [LARGE SCALE GENOMIC DNA]</scope>
    <source>
        <strain evidence="5">DSM 29961</strain>
    </source>
</reference>
<dbReference type="Proteomes" id="UP000219452">
    <property type="component" value="Unassembled WGS sequence"/>
</dbReference>
<sequence>MNTKSMAMGLLMVLALTNASLAQQTNSTMSSGSTSKVGNESMSAFDSQNKKGAAAVAAVTPNSAKLSTADQDLMMQVAKGGMMQLEASRLAVQNATNDQVKALAQAEVDEQTGLSAKLQEIASAKGVTLPTSPDAETQAVLTKLQSATGMSFDRLYLTESGVKGHEKLDSVMSMVESKATDPSMKNLAKAAHPLVKTHLKVARQIMNAM</sequence>
<feature type="signal peptide" evidence="2">
    <location>
        <begin position="1"/>
        <end position="22"/>
    </location>
</feature>
<dbReference type="Gene3D" id="1.20.1260.10">
    <property type="match status" value="1"/>
</dbReference>
<dbReference type="PANTHER" id="PTHR38593">
    <property type="entry name" value="BLR2558 PROTEIN"/>
    <property type="match status" value="1"/>
</dbReference>
<dbReference type="RefSeq" id="WP_245877852.1">
    <property type="nucleotide sequence ID" value="NZ_OCNH01000002.1"/>
</dbReference>
<dbReference type="AlphaFoldDB" id="A0A286G3D0"/>
<name>A0A286G3D0_9BACT</name>
<dbReference type="InterPro" id="IPR012347">
    <property type="entry name" value="Ferritin-like"/>
</dbReference>
<evidence type="ECO:0000313" key="5">
    <source>
        <dbReference type="Proteomes" id="UP000219452"/>
    </source>
</evidence>
<evidence type="ECO:0000256" key="2">
    <source>
        <dbReference type="SAM" id="SignalP"/>
    </source>
</evidence>
<dbReference type="PANTHER" id="PTHR38593:SF1">
    <property type="entry name" value="BLR2558 PROTEIN"/>
    <property type="match status" value="1"/>
</dbReference>
<dbReference type="InterPro" id="IPR025419">
    <property type="entry name" value="DUF4142"/>
</dbReference>
<dbReference type="Pfam" id="PF13628">
    <property type="entry name" value="DUF4142"/>
    <property type="match status" value="1"/>
</dbReference>
<evidence type="ECO:0000313" key="4">
    <source>
        <dbReference type="EMBL" id="SOD89998.1"/>
    </source>
</evidence>
<protein>
    <submittedName>
        <fullName evidence="4">Putative membrane protein</fullName>
    </submittedName>
</protein>